<name>A0A919VGR3_9CLOT</name>
<reference evidence="1" key="1">
    <citation type="submission" date="2021-03" db="EMBL/GenBank/DDBJ databases">
        <title>Taxonomic study of Clostridium polyendosporum from meadow-gley soil under rice.</title>
        <authorList>
            <person name="Kobayashi H."/>
            <person name="Tanizawa Y."/>
            <person name="Yagura M."/>
        </authorList>
    </citation>
    <scope>NUCLEOTIDE SEQUENCE</scope>
    <source>
        <strain evidence="1">JCM 30710</strain>
    </source>
</reference>
<dbReference type="InterPro" id="IPR023214">
    <property type="entry name" value="HAD_sf"/>
</dbReference>
<dbReference type="Proteomes" id="UP000679179">
    <property type="component" value="Unassembled WGS sequence"/>
</dbReference>
<sequence>MIKKFEKYVLITDMDGTLIDSKGNISEENINAIRYFVEQGGKFTIATGRMVESARRYVKDLPVELPVILYNGTKIFDFIKEETINEYFLEDEIKELIKEIKKNQSSLGIEIYAEENVYIFNSCRFTERFSKKGYEVFYKIPNELWERKWTKILILGEEEEMDVLEEHFEDCYGKTNLIRSGENYLEIIPKGTSKGHAMEHLCKSFNLDISKVIAVGDNMNDLELLLKASYGFCVENGNKKLMNQVKYKTKCNDNHAIAHVIEWLEKNIVKV</sequence>
<evidence type="ECO:0000313" key="2">
    <source>
        <dbReference type="Proteomes" id="UP000679179"/>
    </source>
</evidence>
<dbReference type="InterPro" id="IPR036412">
    <property type="entry name" value="HAD-like_sf"/>
</dbReference>
<dbReference type="InterPro" id="IPR000150">
    <property type="entry name" value="Cof"/>
</dbReference>
<keyword evidence="2" id="KW-1185">Reference proteome</keyword>
<dbReference type="CDD" id="cd07516">
    <property type="entry name" value="HAD_Pase"/>
    <property type="match status" value="1"/>
</dbReference>
<dbReference type="Gene3D" id="3.40.50.1000">
    <property type="entry name" value="HAD superfamily/HAD-like"/>
    <property type="match status" value="1"/>
</dbReference>
<gene>
    <name evidence="1" type="ORF">CPJCM30710_15720</name>
</gene>
<dbReference type="SFLD" id="SFLDG01140">
    <property type="entry name" value="C2.B:_Phosphomannomutase_and_P"/>
    <property type="match status" value="1"/>
</dbReference>
<protein>
    <submittedName>
        <fullName evidence="1">Haloacid dehalogenase</fullName>
    </submittedName>
</protein>
<dbReference type="AlphaFoldDB" id="A0A919VGR3"/>
<dbReference type="Pfam" id="PF08282">
    <property type="entry name" value="Hydrolase_3"/>
    <property type="match status" value="1"/>
</dbReference>
<proteinExistence type="predicted"/>
<comment type="caution">
    <text evidence="1">The sequence shown here is derived from an EMBL/GenBank/DDBJ whole genome shotgun (WGS) entry which is preliminary data.</text>
</comment>
<dbReference type="GO" id="GO:0005829">
    <property type="term" value="C:cytosol"/>
    <property type="evidence" value="ECO:0007669"/>
    <property type="project" value="TreeGrafter"/>
</dbReference>
<dbReference type="SFLD" id="SFLDS00003">
    <property type="entry name" value="Haloacid_Dehalogenase"/>
    <property type="match status" value="1"/>
</dbReference>
<dbReference type="PANTHER" id="PTHR10000">
    <property type="entry name" value="PHOSPHOSERINE PHOSPHATASE"/>
    <property type="match status" value="1"/>
</dbReference>
<dbReference type="PANTHER" id="PTHR10000:SF8">
    <property type="entry name" value="HAD SUPERFAMILY HYDROLASE-LIKE, TYPE 3"/>
    <property type="match status" value="1"/>
</dbReference>
<dbReference type="NCBIfam" id="TIGR00099">
    <property type="entry name" value="Cof-subfamily"/>
    <property type="match status" value="1"/>
</dbReference>
<evidence type="ECO:0000313" key="1">
    <source>
        <dbReference type="EMBL" id="GIM28906.1"/>
    </source>
</evidence>
<dbReference type="SUPFAM" id="SSF56784">
    <property type="entry name" value="HAD-like"/>
    <property type="match status" value="1"/>
</dbReference>
<dbReference type="RefSeq" id="WP_212903627.1">
    <property type="nucleotide sequence ID" value="NZ_BOPZ01000011.1"/>
</dbReference>
<dbReference type="GO" id="GO:0000287">
    <property type="term" value="F:magnesium ion binding"/>
    <property type="evidence" value="ECO:0007669"/>
    <property type="project" value="TreeGrafter"/>
</dbReference>
<accession>A0A919VGR3</accession>
<dbReference type="EMBL" id="BOPZ01000011">
    <property type="protein sequence ID" value="GIM28906.1"/>
    <property type="molecule type" value="Genomic_DNA"/>
</dbReference>
<organism evidence="1 2">
    <name type="scientific">Clostridium polyendosporum</name>
    <dbReference type="NCBI Taxonomy" id="69208"/>
    <lineage>
        <taxon>Bacteria</taxon>
        <taxon>Bacillati</taxon>
        <taxon>Bacillota</taxon>
        <taxon>Clostridia</taxon>
        <taxon>Eubacteriales</taxon>
        <taxon>Clostridiaceae</taxon>
        <taxon>Clostridium</taxon>
    </lineage>
</organism>
<dbReference type="Gene3D" id="3.30.1240.10">
    <property type="match status" value="1"/>
</dbReference>
<dbReference type="GO" id="GO:0016791">
    <property type="term" value="F:phosphatase activity"/>
    <property type="evidence" value="ECO:0007669"/>
    <property type="project" value="TreeGrafter"/>
</dbReference>
<dbReference type="InterPro" id="IPR006379">
    <property type="entry name" value="HAD-SF_hydro_IIB"/>
</dbReference>
<dbReference type="NCBIfam" id="TIGR01484">
    <property type="entry name" value="HAD-SF-IIB"/>
    <property type="match status" value="1"/>
</dbReference>